<evidence type="ECO:0000313" key="1">
    <source>
        <dbReference type="EMBL" id="KNZ56208.1"/>
    </source>
</evidence>
<accession>A0A0L6V624</accession>
<dbReference type="VEuPathDB" id="FungiDB:VP01_2469g2"/>
<dbReference type="Proteomes" id="UP000037035">
    <property type="component" value="Unassembled WGS sequence"/>
</dbReference>
<comment type="caution">
    <text evidence="1">The sequence shown here is derived from an EMBL/GenBank/DDBJ whole genome shotgun (WGS) entry which is preliminary data.</text>
</comment>
<protein>
    <submittedName>
        <fullName evidence="1">Uncharacterized protein</fullName>
    </submittedName>
</protein>
<keyword evidence="2" id="KW-1185">Reference proteome</keyword>
<name>A0A0L6V624_9BASI</name>
<organism evidence="1 2">
    <name type="scientific">Puccinia sorghi</name>
    <dbReference type="NCBI Taxonomy" id="27349"/>
    <lineage>
        <taxon>Eukaryota</taxon>
        <taxon>Fungi</taxon>
        <taxon>Dikarya</taxon>
        <taxon>Basidiomycota</taxon>
        <taxon>Pucciniomycotina</taxon>
        <taxon>Pucciniomycetes</taxon>
        <taxon>Pucciniales</taxon>
        <taxon>Pucciniaceae</taxon>
        <taxon>Puccinia</taxon>
    </lineage>
</organism>
<reference evidence="1 2" key="1">
    <citation type="submission" date="2015-08" db="EMBL/GenBank/DDBJ databases">
        <title>Next Generation Sequencing and Analysis of the Genome of Puccinia sorghi L Schw, the Causal Agent of Maize Common Rust.</title>
        <authorList>
            <person name="Rochi L."/>
            <person name="Burguener G."/>
            <person name="Darino M."/>
            <person name="Turjanski A."/>
            <person name="Kreff E."/>
            <person name="Dieguez M.J."/>
            <person name="Sacco F."/>
        </authorList>
    </citation>
    <scope>NUCLEOTIDE SEQUENCE [LARGE SCALE GENOMIC DNA]</scope>
    <source>
        <strain evidence="1 2">RO10H11247</strain>
    </source>
</reference>
<gene>
    <name evidence="1" type="ORF">VP01_2469g2</name>
</gene>
<sequence>MGKCFAWDNSFACMILHNLLNRRGTLYHQKGDNRLACEGRYQELPNTHADPQDEQLQSPSTQMVSMNIKRDIILDDLYKPSQM</sequence>
<proteinExistence type="predicted"/>
<dbReference type="EMBL" id="LAVV01007357">
    <property type="protein sequence ID" value="KNZ56208.1"/>
    <property type="molecule type" value="Genomic_DNA"/>
</dbReference>
<evidence type="ECO:0000313" key="2">
    <source>
        <dbReference type="Proteomes" id="UP000037035"/>
    </source>
</evidence>
<dbReference type="AlphaFoldDB" id="A0A0L6V624"/>